<feature type="region of interest" description="Disordered" evidence="6">
    <location>
        <begin position="642"/>
        <end position="681"/>
    </location>
</feature>
<dbReference type="CDD" id="cd14688">
    <property type="entry name" value="bZIP_YAP"/>
    <property type="match status" value="1"/>
</dbReference>
<evidence type="ECO:0000313" key="11">
    <source>
        <dbReference type="Proteomes" id="UP000654922"/>
    </source>
</evidence>
<evidence type="ECO:0000259" key="7">
    <source>
        <dbReference type="Pfam" id="PF00925"/>
    </source>
</evidence>
<dbReference type="InterPro" id="IPR046347">
    <property type="entry name" value="bZIP_sf"/>
</dbReference>
<dbReference type="Pfam" id="PF00925">
    <property type="entry name" value="GTP_cyclohydro2"/>
    <property type="match status" value="1"/>
</dbReference>
<keyword evidence="10" id="KW-1185">Reference proteome</keyword>
<evidence type="ECO:0000256" key="6">
    <source>
        <dbReference type="SAM" id="MobiDB-lite"/>
    </source>
</evidence>
<keyword evidence="5" id="KW-0175">Coiled coil</keyword>
<feature type="domain" description="GTP cyclohydrolase II" evidence="7">
    <location>
        <begin position="225"/>
        <end position="371"/>
    </location>
</feature>
<keyword evidence="4" id="KW-0342">GTP-binding</keyword>
<evidence type="ECO:0000256" key="4">
    <source>
        <dbReference type="ARBA" id="ARBA00023134"/>
    </source>
</evidence>
<dbReference type="Proteomes" id="UP000641853">
    <property type="component" value="Unassembled WGS sequence"/>
</dbReference>
<dbReference type="GO" id="GO:0009231">
    <property type="term" value="P:riboflavin biosynthetic process"/>
    <property type="evidence" value="ECO:0007669"/>
    <property type="project" value="InterPro"/>
</dbReference>
<feature type="region of interest" description="Disordered" evidence="6">
    <location>
        <begin position="418"/>
        <end position="446"/>
    </location>
</feature>
<sequence length="976" mass="106641">MSNLPSHASPAFGAQSPTTPQPVDELSLSSNTTPAPALHSRLDELRDETSSQISSTDTDRGDMTPAIPASLLSPSFTPPATPGGSINTAELLRQAQLAGTRQGSTHTKPPRLLSRLPNVECLVRARIPTTTGAEMFLHLYHNDLDNKEHLAIVFGNTIRSRSLDKVRPGETEMDRMIRGAYIGKLRPGRVSSWYDEEKAGEAASPEAGGAVSSPHTPPQSSLKEAPLVRIHSECYTGETAWSARCDCGEQLDEAARLMSLPTETLTEAASQQDVAEPSNAAGGVIVYLRQEGRGIGLGEKLKAYNLQDLGSDTVEANLLLRHPADARSYGLATAILVDLGLGVDSNPHGIRLLTNNPDKIRAVEGPNREVVVKERVPMVPLAWRSGGKMGIKSSEVEGYLRTKLDAPVRAMATRLPPLNDVAPSSALESSSSVSTTPAPAPAPASATVSASATASIPLTSNPSSTILSTPNQDPECFKQEASPTPSGFTSADGETPVADNHGGSTTAAGRKRKLNSTSSRGVANLTPEQLAKKRANDRQAQRAIRERTKSHIESLEQRVRELSSQKPFLDLQAALKRNEAIQAENRDLKHGLKAVMDIIQPLVAKQDPNLPHPPPPHAAAPPPSCQPLNTPFNPLRYTESHHFTSTGQRYESSYTASTSGAETPTSTHSAPTMSAHRQDSSNGLASFRIAFDYQRHNLAHGLDFGTDERLGFNFLLDATQQVPRVQGFRSSTESFRPSQADPPPVYTPSPSCPAPEQPLPAYRTPIRNIAPTCTLDAILLDFLHHRQRKAAEGVPTQKLVGPPYPSVSSLLNPEKNVYSHPLSKVFVDILRAFPDISSLPEQVAVLYCMFLLMRWQIYPTQENYERLPDWLTPRPSQLLTPHPAWIDYIPWPRMRDRLVGSYQDYPFEQWFIPFTRTLSVNWPYEATDCLLSTSDHDDLIINPVFERHFRNLNNWSLGPAFAEAYPQMAETARIKS</sequence>
<feature type="compositionally biased region" description="Low complexity" evidence="6">
    <location>
        <begin position="421"/>
        <end position="446"/>
    </location>
</feature>
<dbReference type="Pfam" id="PF11905">
    <property type="entry name" value="DUF3425"/>
    <property type="match status" value="1"/>
</dbReference>
<feature type="region of interest" description="Disordered" evidence="6">
    <location>
        <begin position="727"/>
        <end position="754"/>
    </location>
</feature>
<evidence type="ECO:0000313" key="9">
    <source>
        <dbReference type="EMBL" id="KAF7178897.1"/>
    </source>
</evidence>
<comment type="caution">
    <text evidence="8">The sequence shown here is derived from an EMBL/GenBank/DDBJ whole genome shotgun (WGS) entry which is preliminary data.</text>
</comment>
<name>A0A8H6URZ6_9EURO</name>
<feature type="region of interest" description="Disordered" evidence="6">
    <location>
        <begin position="196"/>
        <end position="224"/>
    </location>
</feature>
<dbReference type="InterPro" id="IPR000926">
    <property type="entry name" value="RibA"/>
</dbReference>
<evidence type="ECO:0000313" key="10">
    <source>
        <dbReference type="Proteomes" id="UP000641853"/>
    </source>
</evidence>
<dbReference type="SUPFAM" id="SSF142695">
    <property type="entry name" value="RibA-like"/>
    <property type="match status" value="1"/>
</dbReference>
<dbReference type="PANTHER" id="PTHR37012">
    <property type="entry name" value="B-ZIP TRANSCRIPTION FACTOR (EUROFUNG)-RELATED"/>
    <property type="match status" value="1"/>
</dbReference>
<feature type="compositionally biased region" description="Pro residues" evidence="6">
    <location>
        <begin position="740"/>
        <end position="754"/>
    </location>
</feature>
<evidence type="ECO:0000256" key="3">
    <source>
        <dbReference type="ARBA" id="ARBA00022801"/>
    </source>
</evidence>
<dbReference type="Gene3D" id="3.40.50.10990">
    <property type="entry name" value="GTP cyclohydrolase II"/>
    <property type="match status" value="1"/>
</dbReference>
<evidence type="ECO:0000313" key="8">
    <source>
        <dbReference type="EMBL" id="KAF7161999.1"/>
    </source>
</evidence>
<feature type="compositionally biased region" description="Low complexity" evidence="6">
    <location>
        <begin position="201"/>
        <end position="213"/>
    </location>
</feature>
<dbReference type="PANTHER" id="PTHR37012:SF2">
    <property type="entry name" value="BZIP DOMAIN-CONTAINING PROTEIN-RELATED"/>
    <property type="match status" value="1"/>
</dbReference>
<evidence type="ECO:0000256" key="2">
    <source>
        <dbReference type="ARBA" id="ARBA00022741"/>
    </source>
</evidence>
<dbReference type="InterPro" id="IPR032677">
    <property type="entry name" value="GTP_cyclohydro_II"/>
</dbReference>
<proteinExistence type="inferred from homology"/>
<dbReference type="CDD" id="cd00641">
    <property type="entry name" value="GTP_cyclohydro2"/>
    <property type="match status" value="1"/>
</dbReference>
<dbReference type="EMBL" id="JACBAG010001872">
    <property type="protein sequence ID" value="KAF7178897.1"/>
    <property type="molecule type" value="Genomic_DNA"/>
</dbReference>
<dbReference type="Proteomes" id="UP000654922">
    <property type="component" value="Unassembled WGS sequence"/>
</dbReference>
<reference evidence="8" key="1">
    <citation type="submission" date="2020-06" db="EMBL/GenBank/DDBJ databases">
        <title>Draft genome sequences of strains closely related to Aspergillus parafelis and Aspergillus hiratsukae.</title>
        <authorList>
            <person name="Dos Santos R.A.C."/>
            <person name="Rivero-Menendez O."/>
            <person name="Steenwyk J.L."/>
            <person name="Mead M.E."/>
            <person name="Goldman G.H."/>
            <person name="Alastruey-Izquierdo A."/>
            <person name="Rokas A."/>
        </authorList>
    </citation>
    <scope>NUCLEOTIDE SEQUENCE</scope>
    <source>
        <strain evidence="8">CNM-CM5623</strain>
        <strain evidence="9">CNM-CM7691</strain>
    </source>
</reference>
<evidence type="ECO:0000256" key="5">
    <source>
        <dbReference type="SAM" id="Coils"/>
    </source>
</evidence>
<evidence type="ECO:0000256" key="1">
    <source>
        <dbReference type="ARBA" id="ARBA00008131"/>
    </source>
</evidence>
<dbReference type="EMBL" id="JACBAE010001357">
    <property type="protein sequence ID" value="KAF7161999.1"/>
    <property type="molecule type" value="Genomic_DNA"/>
</dbReference>
<feature type="compositionally biased region" description="Pro residues" evidence="6">
    <location>
        <begin position="610"/>
        <end position="625"/>
    </location>
</feature>
<keyword evidence="3" id="KW-0378">Hydrolase</keyword>
<feature type="region of interest" description="Disordered" evidence="6">
    <location>
        <begin position="458"/>
        <end position="525"/>
    </location>
</feature>
<dbReference type="InterPro" id="IPR036144">
    <property type="entry name" value="RibA-like_sf"/>
</dbReference>
<feature type="compositionally biased region" description="Polar residues" evidence="6">
    <location>
        <begin position="643"/>
        <end position="672"/>
    </location>
</feature>
<dbReference type="AlphaFoldDB" id="A0A8H6URZ6"/>
<feature type="compositionally biased region" description="Polar residues" evidence="6">
    <location>
        <begin position="458"/>
        <end position="472"/>
    </location>
</feature>
<organism evidence="8 11">
    <name type="scientific">Aspergillus felis</name>
    <dbReference type="NCBI Taxonomy" id="1287682"/>
    <lineage>
        <taxon>Eukaryota</taxon>
        <taxon>Fungi</taxon>
        <taxon>Dikarya</taxon>
        <taxon>Ascomycota</taxon>
        <taxon>Pezizomycotina</taxon>
        <taxon>Eurotiomycetes</taxon>
        <taxon>Eurotiomycetidae</taxon>
        <taxon>Eurotiales</taxon>
        <taxon>Aspergillaceae</taxon>
        <taxon>Aspergillus</taxon>
        <taxon>Aspergillus subgen. Fumigati</taxon>
    </lineage>
</organism>
<dbReference type="GO" id="GO:0003935">
    <property type="term" value="F:GTP cyclohydrolase II activity"/>
    <property type="evidence" value="ECO:0007669"/>
    <property type="project" value="InterPro"/>
</dbReference>
<protein>
    <recommendedName>
        <fullName evidence="7">GTP cyclohydrolase II domain-containing protein</fullName>
    </recommendedName>
</protein>
<accession>A0A8H6URZ6</accession>
<feature type="coiled-coil region" evidence="5">
    <location>
        <begin position="545"/>
        <end position="572"/>
    </location>
</feature>
<gene>
    <name evidence="8" type="ORF">CNMCM5623_007370</name>
    <name evidence="9" type="ORF">CNMCM7691_007719</name>
</gene>
<feature type="compositionally biased region" description="Basic and acidic residues" evidence="6">
    <location>
        <begin position="40"/>
        <end position="49"/>
    </location>
</feature>
<dbReference type="SUPFAM" id="SSF57959">
    <property type="entry name" value="Leucine zipper domain"/>
    <property type="match status" value="1"/>
</dbReference>
<keyword evidence="2" id="KW-0547">Nucleotide-binding</keyword>
<feature type="region of interest" description="Disordered" evidence="6">
    <location>
        <begin position="1"/>
        <end position="86"/>
    </location>
</feature>
<dbReference type="GO" id="GO:0003700">
    <property type="term" value="F:DNA-binding transcription factor activity"/>
    <property type="evidence" value="ECO:0007669"/>
    <property type="project" value="InterPro"/>
</dbReference>
<comment type="similarity">
    <text evidence="1">Belongs to the GTP cyclohydrolase II family.</text>
</comment>
<feature type="compositionally biased region" description="Polar residues" evidence="6">
    <location>
        <begin position="727"/>
        <end position="737"/>
    </location>
</feature>
<dbReference type="InterPro" id="IPR021833">
    <property type="entry name" value="DUF3425"/>
</dbReference>
<dbReference type="Gene3D" id="1.20.5.170">
    <property type="match status" value="1"/>
</dbReference>
<feature type="region of interest" description="Disordered" evidence="6">
    <location>
        <begin position="605"/>
        <end position="628"/>
    </location>
</feature>
<dbReference type="GO" id="GO:0005525">
    <property type="term" value="F:GTP binding"/>
    <property type="evidence" value="ECO:0007669"/>
    <property type="project" value="UniProtKB-KW"/>
</dbReference>
<dbReference type="OrthoDB" id="4161589at2759"/>